<proteinExistence type="inferred from homology"/>
<evidence type="ECO:0000256" key="9">
    <source>
        <dbReference type="HAMAP-Rule" id="MF_00106"/>
    </source>
</evidence>
<evidence type="ECO:0000256" key="6">
    <source>
        <dbReference type="ARBA" id="ARBA00023004"/>
    </source>
</evidence>
<dbReference type="EMBL" id="SJSL01000005">
    <property type="protein sequence ID" value="TCC99799.1"/>
    <property type="molecule type" value="Genomic_DNA"/>
</dbReference>
<comment type="function">
    <text evidence="2 9">Catalyzes the dehydration of D-mannonate.</text>
</comment>
<dbReference type="InterPro" id="IPR004628">
    <property type="entry name" value="Man_deHydtase"/>
</dbReference>
<dbReference type="GO" id="GO:0042840">
    <property type="term" value="P:D-glucuronate catabolic process"/>
    <property type="evidence" value="ECO:0007669"/>
    <property type="project" value="TreeGrafter"/>
</dbReference>
<dbReference type="NCBIfam" id="TIGR00695">
    <property type="entry name" value="uxuA"/>
    <property type="match status" value="1"/>
</dbReference>
<keyword evidence="8 9" id="KW-0456">Lyase</keyword>
<evidence type="ECO:0000256" key="4">
    <source>
        <dbReference type="ARBA" id="ARBA00007389"/>
    </source>
</evidence>
<dbReference type="EC" id="4.2.1.8" evidence="5 9"/>
<dbReference type="AlphaFoldDB" id="A0A4R0NGU9"/>
<sequence>MSLLQSWRWYGPNDPVTLIDIKQAGATDIVSALHQVPHGEVWTVEEIEQRKHIIEAAGLKWTVVESVPVHESIKTGAADCQKYLDNYNQTLRNLASSGLKIVCYNFMPVLDWTRTTLDYELTDGSRSLLMDWVDLAVFDIYLLKREGADRDYAANIAEQAELRFKGSTPEGLQLLKDNILMGVPTEGSTTIAQLHQSLAIYNELGPEGLRKNLLRFLDAIEETCNESGIKMTLHPDDPPYSILGLPRIATSKEDLLYIIENNRSVHNGICFCTGSLGAGVHNEDIAAILKAVGHRVYFAHLRNVTRVENNNFYESGHLKGDVDMYAVMKELVAINQQRTDPIPYRPDHGLQMLDDLHKITNPGYSAIGRLKGLAELRGLEYGLESSA</sequence>
<organism evidence="10 11">
    <name type="scientific">Pedobacter psychroterrae</name>
    <dbReference type="NCBI Taxonomy" id="2530453"/>
    <lineage>
        <taxon>Bacteria</taxon>
        <taxon>Pseudomonadati</taxon>
        <taxon>Bacteroidota</taxon>
        <taxon>Sphingobacteriia</taxon>
        <taxon>Sphingobacteriales</taxon>
        <taxon>Sphingobacteriaceae</taxon>
        <taxon>Pedobacter</taxon>
    </lineage>
</organism>
<comment type="caution">
    <text evidence="10">The sequence shown here is derived from an EMBL/GenBank/DDBJ whole genome shotgun (WGS) entry which is preliminary data.</text>
</comment>
<dbReference type="InterPro" id="IPR036237">
    <property type="entry name" value="Xyl_isomerase-like_sf"/>
</dbReference>
<dbReference type="HAMAP" id="MF_00106">
    <property type="entry name" value="UxuA"/>
    <property type="match status" value="1"/>
</dbReference>
<evidence type="ECO:0000256" key="1">
    <source>
        <dbReference type="ARBA" id="ARBA00001794"/>
    </source>
</evidence>
<keyword evidence="7 9" id="KW-0464">Manganese</keyword>
<dbReference type="NCBIfam" id="NF003027">
    <property type="entry name" value="PRK03906.1"/>
    <property type="match status" value="1"/>
</dbReference>
<dbReference type="UniPathway" id="UPA00246"/>
<gene>
    <name evidence="9 10" type="primary">uxuA</name>
    <name evidence="10" type="ORF">EZ437_16285</name>
</gene>
<accession>A0A4R0NGU9</accession>
<dbReference type="Proteomes" id="UP000293347">
    <property type="component" value="Unassembled WGS sequence"/>
</dbReference>
<comment type="cofactor">
    <cofactor evidence="9">
        <name>Fe(2+)</name>
        <dbReference type="ChEBI" id="CHEBI:29033"/>
    </cofactor>
    <cofactor evidence="9">
        <name>Mn(2+)</name>
        <dbReference type="ChEBI" id="CHEBI:29035"/>
    </cofactor>
</comment>
<protein>
    <recommendedName>
        <fullName evidence="5 9">Mannonate dehydratase</fullName>
        <ecNumber evidence="5 9">4.2.1.8</ecNumber>
    </recommendedName>
    <alternativeName>
        <fullName evidence="9">D-mannonate hydro-lyase</fullName>
    </alternativeName>
</protein>
<evidence type="ECO:0000256" key="7">
    <source>
        <dbReference type="ARBA" id="ARBA00023211"/>
    </source>
</evidence>
<dbReference type="Gene3D" id="3.20.20.150">
    <property type="entry name" value="Divalent-metal-dependent TIM barrel enzymes"/>
    <property type="match status" value="1"/>
</dbReference>
<dbReference type="PIRSF" id="PIRSF016049">
    <property type="entry name" value="Man_dehyd"/>
    <property type="match status" value="1"/>
</dbReference>
<dbReference type="SUPFAM" id="SSF51658">
    <property type="entry name" value="Xylose isomerase-like"/>
    <property type="match status" value="1"/>
</dbReference>
<dbReference type="GO" id="GO:0030145">
    <property type="term" value="F:manganese ion binding"/>
    <property type="evidence" value="ECO:0007669"/>
    <property type="project" value="TreeGrafter"/>
</dbReference>
<evidence type="ECO:0000256" key="3">
    <source>
        <dbReference type="ARBA" id="ARBA00004892"/>
    </source>
</evidence>
<dbReference type="RefSeq" id="WP_131597135.1">
    <property type="nucleotide sequence ID" value="NZ_SJSL01000005.1"/>
</dbReference>
<evidence type="ECO:0000256" key="2">
    <source>
        <dbReference type="ARBA" id="ARBA00002713"/>
    </source>
</evidence>
<evidence type="ECO:0000313" key="10">
    <source>
        <dbReference type="EMBL" id="TCC99799.1"/>
    </source>
</evidence>
<dbReference type="PANTHER" id="PTHR30387">
    <property type="entry name" value="MANNONATE DEHYDRATASE"/>
    <property type="match status" value="1"/>
</dbReference>
<keyword evidence="11" id="KW-1185">Reference proteome</keyword>
<evidence type="ECO:0000313" key="11">
    <source>
        <dbReference type="Proteomes" id="UP000293347"/>
    </source>
</evidence>
<dbReference type="GO" id="GO:0008927">
    <property type="term" value="F:mannonate dehydratase activity"/>
    <property type="evidence" value="ECO:0007669"/>
    <property type="project" value="UniProtKB-UniRule"/>
</dbReference>
<comment type="pathway">
    <text evidence="3 9">Carbohydrate metabolism; pentose and glucuronate interconversion.</text>
</comment>
<dbReference type="Pfam" id="PF03786">
    <property type="entry name" value="UxuA"/>
    <property type="match status" value="1"/>
</dbReference>
<name>A0A4R0NGU9_9SPHI</name>
<reference evidence="10 11" key="1">
    <citation type="submission" date="2019-02" db="EMBL/GenBank/DDBJ databases">
        <title>Pedobacter sp. RP-1-14 sp. nov., isolated from Arctic soil.</title>
        <authorList>
            <person name="Dahal R.H."/>
        </authorList>
    </citation>
    <scope>NUCLEOTIDE SEQUENCE [LARGE SCALE GENOMIC DNA]</scope>
    <source>
        <strain evidence="10 11">RP-1-14</strain>
    </source>
</reference>
<keyword evidence="6 9" id="KW-0408">Iron</keyword>
<evidence type="ECO:0000256" key="8">
    <source>
        <dbReference type="ARBA" id="ARBA00023239"/>
    </source>
</evidence>
<dbReference type="GO" id="GO:0008198">
    <property type="term" value="F:ferrous iron binding"/>
    <property type="evidence" value="ECO:0007669"/>
    <property type="project" value="TreeGrafter"/>
</dbReference>
<evidence type="ECO:0000256" key="5">
    <source>
        <dbReference type="ARBA" id="ARBA00012927"/>
    </source>
</evidence>
<comment type="catalytic activity">
    <reaction evidence="1 9">
        <text>D-mannonate = 2-dehydro-3-deoxy-D-gluconate + H2O</text>
        <dbReference type="Rhea" id="RHEA:20097"/>
        <dbReference type="ChEBI" id="CHEBI:15377"/>
        <dbReference type="ChEBI" id="CHEBI:17767"/>
        <dbReference type="ChEBI" id="CHEBI:57990"/>
        <dbReference type="EC" id="4.2.1.8"/>
    </reaction>
</comment>
<dbReference type="PANTHER" id="PTHR30387:SF2">
    <property type="entry name" value="MANNONATE DEHYDRATASE"/>
    <property type="match status" value="1"/>
</dbReference>
<comment type="similarity">
    <text evidence="4 9">Belongs to the mannonate dehydratase family.</text>
</comment>
<dbReference type="OrthoDB" id="9780250at2"/>